<reference evidence="3 4" key="1">
    <citation type="submission" date="2021-04" db="EMBL/GenBank/DDBJ databases">
        <title>The genome sequence of type strain Ideonella paludis KCTC 32238.</title>
        <authorList>
            <person name="Liu Y."/>
        </authorList>
    </citation>
    <scope>NUCLEOTIDE SEQUENCE [LARGE SCALE GENOMIC DNA]</scope>
    <source>
        <strain evidence="3 4">KCTC 32238</strain>
    </source>
</reference>
<keyword evidence="4" id="KW-1185">Reference proteome</keyword>
<dbReference type="PANTHER" id="PTHR31061:SF24">
    <property type="entry name" value="LD22376P"/>
    <property type="match status" value="1"/>
</dbReference>
<evidence type="ECO:0000313" key="3">
    <source>
        <dbReference type="EMBL" id="MBQ0937694.1"/>
    </source>
</evidence>
<feature type="transmembrane region" description="Helical" evidence="1">
    <location>
        <begin position="291"/>
        <end position="311"/>
    </location>
</feature>
<feature type="domain" description="Heparan-alpha-glucosaminide N-acetyltransferase catalytic" evidence="2">
    <location>
        <begin position="2"/>
        <end position="143"/>
    </location>
</feature>
<evidence type="ECO:0000256" key="1">
    <source>
        <dbReference type="SAM" id="Phobius"/>
    </source>
</evidence>
<feature type="transmembrane region" description="Helical" evidence="1">
    <location>
        <begin position="113"/>
        <end position="130"/>
    </location>
</feature>
<evidence type="ECO:0000313" key="4">
    <source>
        <dbReference type="Proteomes" id="UP000672097"/>
    </source>
</evidence>
<keyword evidence="1" id="KW-0472">Membrane</keyword>
<name>A0ABS5E306_9BURK</name>
<dbReference type="RefSeq" id="WP_210811339.1">
    <property type="nucleotide sequence ID" value="NZ_JAGQDG010000009.1"/>
</dbReference>
<feature type="transmembrane region" description="Helical" evidence="1">
    <location>
        <begin position="257"/>
        <end position="279"/>
    </location>
</feature>
<keyword evidence="1" id="KW-0812">Transmembrane</keyword>
<dbReference type="InterPro" id="IPR012429">
    <property type="entry name" value="HGSNAT_cat"/>
</dbReference>
<protein>
    <submittedName>
        <fullName evidence="3">DUF1624 domain-containing protein</fullName>
    </submittedName>
</protein>
<accession>A0ABS5E306</accession>
<feature type="transmembrane region" description="Helical" evidence="1">
    <location>
        <begin position="228"/>
        <end position="245"/>
    </location>
</feature>
<dbReference type="PANTHER" id="PTHR31061">
    <property type="entry name" value="LD22376P"/>
    <property type="match status" value="1"/>
</dbReference>
<proteinExistence type="predicted"/>
<feature type="transmembrane region" description="Helical" evidence="1">
    <location>
        <begin position="84"/>
        <end position="101"/>
    </location>
</feature>
<feature type="transmembrane region" description="Helical" evidence="1">
    <location>
        <begin position="46"/>
        <end position="63"/>
    </location>
</feature>
<sequence length="360" mass="38628">MRLPAIDALRGWTVVAMLVVNNPGDWNAVYAPLLHAHWHGCTPTDLIFPLFLFLVGVGLALAAPVDGDAPTLRAAQGQMLQRGLKLIALGLVLHLIAHWALDTRSFRPAGVLQRIGLCVALVGVFSLTTAGRSARGLVMAICAVMGVHSLLLVMGGSLSHEARFHHWAATLDTWAFGAHSYEWQATLQRGLDPEGLLSSLGAVVSTGLGLMAGRVLREFGMPAALPRLLKQASLLLLLGGLSSLLAPMNKTLWTPSYAMWTAGLANVALCGALALQSLAPQALWGQRFGRHAITAYVLAWLGVCVLGATGWQVPLWAALQQALGPGWPAPAVSLVWALSFLPLWWAVLRLMDARGWRWRV</sequence>
<organism evidence="3 4">
    <name type="scientific">Ideonella paludis</name>
    <dbReference type="NCBI Taxonomy" id="1233411"/>
    <lineage>
        <taxon>Bacteria</taxon>
        <taxon>Pseudomonadati</taxon>
        <taxon>Pseudomonadota</taxon>
        <taxon>Betaproteobacteria</taxon>
        <taxon>Burkholderiales</taxon>
        <taxon>Sphaerotilaceae</taxon>
        <taxon>Ideonella</taxon>
    </lineage>
</organism>
<dbReference type="Proteomes" id="UP000672097">
    <property type="component" value="Unassembled WGS sequence"/>
</dbReference>
<keyword evidence="1" id="KW-1133">Transmembrane helix</keyword>
<comment type="caution">
    <text evidence="3">The sequence shown here is derived from an EMBL/GenBank/DDBJ whole genome shotgun (WGS) entry which is preliminary data.</text>
</comment>
<evidence type="ECO:0000259" key="2">
    <source>
        <dbReference type="Pfam" id="PF07786"/>
    </source>
</evidence>
<dbReference type="Pfam" id="PF07786">
    <property type="entry name" value="HGSNAT_cat"/>
    <property type="match status" value="1"/>
</dbReference>
<gene>
    <name evidence="3" type="ORF">KAK11_20385</name>
</gene>
<feature type="transmembrane region" description="Helical" evidence="1">
    <location>
        <begin position="331"/>
        <end position="351"/>
    </location>
</feature>
<feature type="transmembrane region" description="Helical" evidence="1">
    <location>
        <begin position="196"/>
        <end position="216"/>
    </location>
</feature>
<dbReference type="EMBL" id="JAGQDG010000009">
    <property type="protein sequence ID" value="MBQ0937694.1"/>
    <property type="molecule type" value="Genomic_DNA"/>
</dbReference>
<feature type="transmembrane region" description="Helical" evidence="1">
    <location>
        <begin position="137"/>
        <end position="158"/>
    </location>
</feature>